<dbReference type="PRINTS" id="PR01415">
    <property type="entry name" value="ANKYRIN"/>
</dbReference>
<dbReference type="SUPFAM" id="SSF52540">
    <property type="entry name" value="P-loop containing nucleoside triphosphate hydrolases"/>
    <property type="match status" value="1"/>
</dbReference>
<feature type="compositionally biased region" description="Basic and acidic residues" evidence="4">
    <location>
        <begin position="2241"/>
        <end position="2259"/>
    </location>
</feature>
<dbReference type="PANTHER" id="PTHR24198">
    <property type="entry name" value="ANKYRIN REPEAT AND PROTEIN KINASE DOMAIN-CONTAINING PROTEIN"/>
    <property type="match status" value="1"/>
</dbReference>
<evidence type="ECO:0000256" key="2">
    <source>
        <dbReference type="ARBA" id="ARBA00023043"/>
    </source>
</evidence>
<feature type="repeat" description="ANK" evidence="3">
    <location>
        <begin position="1324"/>
        <end position="1356"/>
    </location>
</feature>
<feature type="repeat" description="ANK" evidence="3">
    <location>
        <begin position="1486"/>
        <end position="1518"/>
    </location>
</feature>
<proteinExistence type="predicted"/>
<dbReference type="InterPro" id="IPR002110">
    <property type="entry name" value="Ankyrin_rpt"/>
</dbReference>
<dbReference type="InterPro" id="IPR027417">
    <property type="entry name" value="P-loop_NTPase"/>
</dbReference>
<evidence type="ECO:0000256" key="3">
    <source>
        <dbReference type="PROSITE-ProRule" id="PRU00023"/>
    </source>
</evidence>
<gene>
    <name evidence="6" type="ORF">DNG_01725</name>
</gene>
<evidence type="ECO:0000259" key="5">
    <source>
        <dbReference type="PROSITE" id="PS50188"/>
    </source>
</evidence>
<name>A0AAE8MS80_9PEZI</name>
<feature type="region of interest" description="Disordered" evidence="4">
    <location>
        <begin position="1971"/>
        <end position="2009"/>
    </location>
</feature>
<dbReference type="SUPFAM" id="SSF49899">
    <property type="entry name" value="Concanavalin A-like lectins/glucanases"/>
    <property type="match status" value="1"/>
</dbReference>
<feature type="repeat" description="ANK" evidence="3">
    <location>
        <begin position="1519"/>
        <end position="1551"/>
    </location>
</feature>
<dbReference type="CDD" id="cd12885">
    <property type="entry name" value="SPRY_RanBP_like"/>
    <property type="match status" value="1"/>
</dbReference>
<feature type="repeat" description="ANK" evidence="3">
    <location>
        <begin position="935"/>
        <end position="956"/>
    </location>
</feature>
<feature type="compositionally biased region" description="Basic and acidic residues" evidence="4">
    <location>
        <begin position="2151"/>
        <end position="2171"/>
    </location>
</feature>
<accession>A0AAE8MS80</accession>
<feature type="repeat" description="ANK" evidence="3">
    <location>
        <begin position="1218"/>
        <end position="1250"/>
    </location>
</feature>
<dbReference type="Pfam" id="PF00622">
    <property type="entry name" value="SPRY"/>
    <property type="match status" value="1"/>
</dbReference>
<dbReference type="Gene3D" id="2.60.120.920">
    <property type="match status" value="1"/>
</dbReference>
<feature type="region of interest" description="Disordered" evidence="4">
    <location>
        <begin position="2134"/>
        <end position="2275"/>
    </location>
</feature>
<dbReference type="InterPro" id="IPR029058">
    <property type="entry name" value="AB_hydrolase_fold"/>
</dbReference>
<feature type="compositionally biased region" description="Basic residues" evidence="4">
    <location>
        <begin position="2263"/>
        <end position="2275"/>
    </location>
</feature>
<feature type="compositionally biased region" description="Basic and acidic residues" evidence="4">
    <location>
        <begin position="85"/>
        <end position="95"/>
    </location>
</feature>
<organism evidence="6 7">
    <name type="scientific">Cephalotrichum gorgonifer</name>
    <dbReference type="NCBI Taxonomy" id="2041049"/>
    <lineage>
        <taxon>Eukaryota</taxon>
        <taxon>Fungi</taxon>
        <taxon>Dikarya</taxon>
        <taxon>Ascomycota</taxon>
        <taxon>Pezizomycotina</taxon>
        <taxon>Sordariomycetes</taxon>
        <taxon>Hypocreomycetidae</taxon>
        <taxon>Microascales</taxon>
        <taxon>Microascaceae</taxon>
        <taxon>Cephalotrichum</taxon>
    </lineage>
</organism>
<protein>
    <recommendedName>
        <fullName evidence="5">B30.2/SPRY domain-containing protein</fullName>
    </recommendedName>
</protein>
<feature type="repeat" description="ANK" evidence="3">
    <location>
        <begin position="1583"/>
        <end position="1615"/>
    </location>
</feature>
<feature type="repeat" description="ANK" evidence="3">
    <location>
        <begin position="1091"/>
        <end position="1123"/>
    </location>
</feature>
<dbReference type="PROSITE" id="PS50297">
    <property type="entry name" value="ANK_REP_REGION"/>
    <property type="match status" value="12"/>
</dbReference>
<dbReference type="PANTHER" id="PTHR24198:SF165">
    <property type="entry name" value="ANKYRIN REPEAT-CONTAINING PROTEIN-RELATED"/>
    <property type="match status" value="1"/>
</dbReference>
<comment type="caution">
    <text evidence="6">The sequence shown here is derived from an EMBL/GenBank/DDBJ whole genome shotgun (WGS) entry which is preliminary data.</text>
</comment>
<dbReference type="SMART" id="SM00248">
    <property type="entry name" value="ANK"/>
    <property type="match status" value="22"/>
</dbReference>
<feature type="repeat" description="ANK" evidence="3">
    <location>
        <begin position="985"/>
        <end position="1017"/>
    </location>
</feature>
<feature type="repeat" description="ANK" evidence="3">
    <location>
        <begin position="1420"/>
        <end position="1452"/>
    </location>
</feature>
<dbReference type="Proteomes" id="UP001187682">
    <property type="component" value="Unassembled WGS sequence"/>
</dbReference>
<evidence type="ECO:0000313" key="6">
    <source>
        <dbReference type="EMBL" id="SPN98681.1"/>
    </source>
</evidence>
<dbReference type="EMBL" id="ONZQ02000002">
    <property type="protein sequence ID" value="SPN98681.1"/>
    <property type="molecule type" value="Genomic_DNA"/>
</dbReference>
<dbReference type="InterPro" id="IPR013320">
    <property type="entry name" value="ConA-like_dom_sf"/>
</dbReference>
<keyword evidence="1" id="KW-0677">Repeat</keyword>
<dbReference type="InterPro" id="IPR003877">
    <property type="entry name" value="SPRY_dom"/>
</dbReference>
<feature type="repeat" description="ANK" evidence="3">
    <location>
        <begin position="1051"/>
        <end position="1073"/>
    </location>
</feature>
<keyword evidence="2 3" id="KW-0040">ANK repeat</keyword>
<evidence type="ECO:0000256" key="4">
    <source>
        <dbReference type="SAM" id="MobiDB-lite"/>
    </source>
</evidence>
<keyword evidence="7" id="KW-1185">Reference proteome</keyword>
<dbReference type="InterPro" id="IPR044736">
    <property type="entry name" value="Gid1/RanBPM/SPLA_SPRY"/>
</dbReference>
<feature type="region of interest" description="Disordered" evidence="4">
    <location>
        <begin position="54"/>
        <end position="95"/>
    </location>
</feature>
<feature type="repeat" description="ANK" evidence="3">
    <location>
        <begin position="902"/>
        <end position="934"/>
    </location>
</feature>
<dbReference type="Gene3D" id="3.40.50.1820">
    <property type="entry name" value="alpha/beta hydrolase"/>
    <property type="match status" value="1"/>
</dbReference>
<evidence type="ECO:0000313" key="7">
    <source>
        <dbReference type="Proteomes" id="UP001187682"/>
    </source>
</evidence>
<feature type="repeat" description="ANK" evidence="3">
    <location>
        <begin position="1257"/>
        <end position="1290"/>
    </location>
</feature>
<dbReference type="InterPro" id="IPR001870">
    <property type="entry name" value="B30.2/SPRY"/>
</dbReference>
<feature type="compositionally biased region" description="Basic residues" evidence="4">
    <location>
        <begin position="2172"/>
        <end position="2186"/>
    </location>
</feature>
<feature type="region of interest" description="Disordered" evidence="4">
    <location>
        <begin position="765"/>
        <end position="821"/>
    </location>
</feature>
<dbReference type="InterPro" id="IPR043136">
    <property type="entry name" value="B30.2/SPRY_sf"/>
</dbReference>
<dbReference type="Pfam" id="PF12796">
    <property type="entry name" value="Ank_2"/>
    <property type="match status" value="7"/>
</dbReference>
<reference evidence="6" key="1">
    <citation type="submission" date="2018-03" db="EMBL/GenBank/DDBJ databases">
        <authorList>
            <person name="Guldener U."/>
        </authorList>
    </citation>
    <scope>NUCLEOTIDE SEQUENCE</scope>
</reference>
<feature type="domain" description="B30.2/SPRY" evidence="5">
    <location>
        <begin position="1891"/>
        <end position="2123"/>
    </location>
</feature>
<feature type="repeat" description="ANK" evidence="3">
    <location>
        <begin position="1453"/>
        <end position="1485"/>
    </location>
</feature>
<dbReference type="Gene3D" id="1.25.40.20">
    <property type="entry name" value="Ankyrin repeat-containing domain"/>
    <property type="match status" value="6"/>
</dbReference>
<dbReference type="InterPro" id="IPR036770">
    <property type="entry name" value="Ankyrin_rpt-contain_sf"/>
</dbReference>
<dbReference type="GO" id="GO:0005737">
    <property type="term" value="C:cytoplasm"/>
    <property type="evidence" value="ECO:0007669"/>
    <property type="project" value="TreeGrafter"/>
</dbReference>
<dbReference type="PROSITE" id="PS50188">
    <property type="entry name" value="B302_SPRY"/>
    <property type="match status" value="1"/>
</dbReference>
<dbReference type="SMART" id="SM00449">
    <property type="entry name" value="SPRY"/>
    <property type="match status" value="1"/>
</dbReference>
<dbReference type="Pfam" id="PF00023">
    <property type="entry name" value="Ank"/>
    <property type="match status" value="3"/>
</dbReference>
<feature type="repeat" description="ANK" evidence="3">
    <location>
        <begin position="1653"/>
        <end position="1685"/>
    </location>
</feature>
<sequence>MTEQHDTEFRPLARREYRIYLVGFPERSQVLNTLPIPTVIEGIVPEAEIVRHDIFRGDPNSRPADVSAARKTTAEEPEDQGTSTLKDDISDGDVHADSASATSVAAHNFFTPEWIEEEGVQLLSRIQKHARSEETGDRPQVVLAGHGLGGVIVKQAIVVANTDPRFYDTSLDVASLIFFTTPHRATASVTWEEVLSRLLRATGRNRQAHLLSGIVDFVSRLPLAFYRFASKYAIVNFVQAGNGSDNFKFNNDIEEVVGWSEREGRIDAATCVSDNLAALASLRKHFAPRQFDNLRSIYHTLTSSVSLKSMRGGSVQVIGTAGLGKSALVKLISQDIMQESPVVIIENFNNPPDQPTRNLYSVYVSFVHQIISQRPSLFRPVHNRLTRLTREDVWMEKALLAHLTAILLLAKNVDFLIVIYDWETWPAVVRSWWCDLPGLFSKSSGSAATFLISSQERIHALSPEKTRPLNMAEKYPRYKHSLIRTRTRQFLGPPSSATPVSDDHNQEVRKKIIETARGFEGSFTATNQYMTSLFDSFTLSTPNALRWSIQRAPATEEALYESYLKLIQSRQSWAISWATIAVSWVLRAVRPLRIEELNVAAAVSRICLNPADIKKAMSITPERDLRAHLSGLVTIEDGTIRIVSPLAKTVLCKTDLSPFVMETDYTITLLCLHYLGVILSSDSPDIQESLASYVSFQHRRYGPPQPVLELLSYACQFWHVHFLRVDDPDEPIKEEVAEFLKSGPVAGQWFDLHLLCAALRSSPLSTEDRVPSSQKSPDPGAEAISKDPGEDDTARSPGPEGAEATEHSTSSKPDGRVERPTPTQMACYLGLSAVLPYLSEETEDGACGTSEDQKPVTVRRGPLERRIIPRGIPLKYQLECAIAEDNATEVEAVLASHPETAGKYFPLHTAALKGSLQTVQALVGLGYDSSQRNGKDRTPLHMAALCGDTEVIRYLLTTKPISYEGEEEEERDVGLNPALDATDNNNQTPLILATRMGHVEAADLLARSRSSLALRDRTGKTAVHYAVLSCPHVIQAFLKTDEEAVFVRDDLGCTPLHVAARLGHGESVNALLEAAHRSGRHTDFVEAIDRKGKSALHHAGANGAVEVARILLGEGAIVEARDSDGKLAADLAAEHGHLETMKVIAGEALAGGNQLLVAASGAGQLLVVRYLLQHGVPGDGEGEQARRTPISAAAEEGWLSVVLALLQYDIRVNLVDSDRRTPLHYAARNGRLEVGTALLAHKVGTDAAANVNAPDYRRYTPLHLAARQGHVEFIELLLKDRGDDIDKEARSREGEAPLHVAVGHPRVVELLLGLDVVIDSRDAMGGTPLHRAVIEGHAESALLLLGQGADISAKDDNGNTARQYSIRKNLVAVLEESHRKEPAISVDWSELELAVTSSALDVLKFLASKCPNATTMEDGAGRTLLSHAARCESAEVVSFLLDSGSDVDHAGRWKRTPLLETVMAGQLEIAKILIERGAQVDKADEDGLTPLYAAAERGSSELITAILGAGAAVDVRTASGKTPLYIAAYRGKVVAVSALLAAGADLTLADADAWTPLHAAADNVEVSQLLAEKGADVNCKQDSGRTPLHFAASWGYADVMKVLLQNGGDVNVEDDGGVTPFFAAVLNGNTGVISTMLSREGDNVVDIDKPNSHGMTALHKATEENKPDVLRILISHGADITAETPNGSTSLDLAIHMNRSMCVRALLEMQDSPDRGNETGKGRWPMETLVKIYWKAITGLKVESVKVLLEVEPSLLDEESEDGWNGLETCMKISSPQDLVEELADVFLHSGVDPFKRRREDQPSAFERGIVSRGRVRNNLLGACLRQIPKDRTEWPLPFEVLRVATELDDDQGLLKGLGPDIQRLAGRVDRDGWSLDHFLYQAAPRLRWEHSGLALSLADLKTSPRLIWPPSWHTPEVEARACISEDGLEATFTGASSKVADLIISLRADSPLPPRDLGIPYFEVSFKASAEEQSPEPVPTPPAASDATDPEAEAKQAEPNTAPAADARPETCFSVGLVGEFTDQTMAHPGWWAWSVGYHGDSDGGLFEQSGAAWRTDVASYGPGQTVGCGVDYESKEYFFTLDGEVVARRHSDSLIFRKLYPCVGHSGGGGSVTANFGAAKFVWQDAEKLLQREKAPPQPGIKRTATAGGRDRSGGSHEIERSRSRERPRSRTRTRTRVRSRSRSRSSEEYYGLVRRHSRTEKTRSRSRPRRIKERPLVKRVSRAGRQEYVSAGGSSREGLLRLRDPEEYYIRRRDSQAGRSRSRSRSRSRARR</sequence>
<dbReference type="SUPFAM" id="SSF48403">
    <property type="entry name" value="Ankyrin repeat"/>
    <property type="match status" value="3"/>
</dbReference>
<feature type="compositionally biased region" description="Basic and acidic residues" evidence="4">
    <location>
        <begin position="784"/>
        <end position="794"/>
    </location>
</feature>
<feature type="compositionally biased region" description="Basic residues" evidence="4">
    <location>
        <begin position="2196"/>
        <end position="2225"/>
    </location>
</feature>
<dbReference type="PROSITE" id="PS50088">
    <property type="entry name" value="ANK_REPEAT"/>
    <property type="match status" value="14"/>
</dbReference>
<evidence type="ECO:0000256" key="1">
    <source>
        <dbReference type="ARBA" id="ARBA00022737"/>
    </source>
</evidence>